<accession>A5E4L0</accession>
<keyword evidence="3" id="KW-1185">Reference proteome</keyword>
<dbReference type="VEuPathDB" id="FungiDB:LELG_04549"/>
<feature type="compositionally biased region" description="Low complexity" evidence="1">
    <location>
        <begin position="82"/>
        <end position="103"/>
    </location>
</feature>
<organism evidence="2 3">
    <name type="scientific">Lodderomyces elongisporus (strain ATCC 11503 / CBS 2605 / JCM 1781 / NBRC 1676 / NRRL YB-4239)</name>
    <name type="common">Yeast</name>
    <name type="synonym">Saccharomyces elongisporus</name>
    <dbReference type="NCBI Taxonomy" id="379508"/>
    <lineage>
        <taxon>Eukaryota</taxon>
        <taxon>Fungi</taxon>
        <taxon>Dikarya</taxon>
        <taxon>Ascomycota</taxon>
        <taxon>Saccharomycotina</taxon>
        <taxon>Pichiomycetes</taxon>
        <taxon>Debaryomycetaceae</taxon>
        <taxon>Candida/Lodderomyces clade</taxon>
        <taxon>Lodderomyces</taxon>
    </lineage>
</organism>
<proteinExistence type="predicted"/>
<protein>
    <submittedName>
        <fullName evidence="2">Uncharacterized protein</fullName>
    </submittedName>
</protein>
<feature type="region of interest" description="Disordered" evidence="1">
    <location>
        <begin position="1"/>
        <end position="116"/>
    </location>
</feature>
<gene>
    <name evidence="2" type="ORF">LELG_04549</name>
</gene>
<evidence type="ECO:0000313" key="3">
    <source>
        <dbReference type="Proteomes" id="UP000001996"/>
    </source>
</evidence>
<name>A5E4L0_LODEL</name>
<dbReference type="EMBL" id="CH981529">
    <property type="protein sequence ID" value="EDK46368.1"/>
    <property type="molecule type" value="Genomic_DNA"/>
</dbReference>
<dbReference type="InParanoid" id="A5E4L0"/>
<dbReference type="Proteomes" id="UP000001996">
    <property type="component" value="Unassembled WGS sequence"/>
</dbReference>
<evidence type="ECO:0000256" key="1">
    <source>
        <dbReference type="SAM" id="MobiDB-lite"/>
    </source>
</evidence>
<feature type="compositionally biased region" description="Low complexity" evidence="1">
    <location>
        <begin position="1"/>
        <end position="10"/>
    </location>
</feature>
<dbReference type="AlphaFoldDB" id="A5E4L0"/>
<dbReference type="HOGENOM" id="CLU_135147_1_0_1"/>
<dbReference type="GeneID" id="5231759"/>
<dbReference type="OrthoDB" id="4090086at2759"/>
<evidence type="ECO:0000313" key="2">
    <source>
        <dbReference type="EMBL" id="EDK46368.1"/>
    </source>
</evidence>
<feature type="compositionally biased region" description="Polar residues" evidence="1">
    <location>
        <begin position="19"/>
        <end position="52"/>
    </location>
</feature>
<reference evidence="2 3" key="1">
    <citation type="journal article" date="2009" name="Nature">
        <title>Evolution of pathogenicity and sexual reproduction in eight Candida genomes.</title>
        <authorList>
            <person name="Butler G."/>
            <person name="Rasmussen M.D."/>
            <person name="Lin M.F."/>
            <person name="Santos M.A."/>
            <person name="Sakthikumar S."/>
            <person name="Munro C.A."/>
            <person name="Rheinbay E."/>
            <person name="Grabherr M."/>
            <person name="Forche A."/>
            <person name="Reedy J.L."/>
            <person name="Agrafioti I."/>
            <person name="Arnaud M.B."/>
            <person name="Bates S."/>
            <person name="Brown A.J."/>
            <person name="Brunke S."/>
            <person name="Costanzo M.C."/>
            <person name="Fitzpatrick D.A."/>
            <person name="de Groot P.W."/>
            <person name="Harris D."/>
            <person name="Hoyer L.L."/>
            <person name="Hube B."/>
            <person name="Klis F.M."/>
            <person name="Kodira C."/>
            <person name="Lennard N."/>
            <person name="Logue M.E."/>
            <person name="Martin R."/>
            <person name="Neiman A.M."/>
            <person name="Nikolaou E."/>
            <person name="Quail M.A."/>
            <person name="Quinn J."/>
            <person name="Santos M.C."/>
            <person name="Schmitzberger F.F."/>
            <person name="Sherlock G."/>
            <person name="Shah P."/>
            <person name="Silverstein K.A."/>
            <person name="Skrzypek M.S."/>
            <person name="Soll D."/>
            <person name="Staggs R."/>
            <person name="Stansfield I."/>
            <person name="Stumpf M.P."/>
            <person name="Sudbery P.E."/>
            <person name="Srikantha T."/>
            <person name="Zeng Q."/>
            <person name="Berman J."/>
            <person name="Berriman M."/>
            <person name="Heitman J."/>
            <person name="Gow N.A."/>
            <person name="Lorenz M.C."/>
            <person name="Birren B.W."/>
            <person name="Kellis M."/>
            <person name="Cuomo C.A."/>
        </authorList>
    </citation>
    <scope>NUCLEOTIDE SEQUENCE [LARGE SCALE GENOMIC DNA]</scope>
    <source>
        <strain evidence="3">ATCC 11503 / BCRC 21390 / CBS 2605 / JCM 1781 / NBRC 1676 / NRRL YB-4239</strain>
    </source>
</reference>
<sequence length="168" mass="18380">MSSSSSSSSSPPQAIPMNKVNNAQSYNTQPPTTEKENTQQPRHSLSDETITNEPKRGEQMIPIKQEQHQQMQQTPEPRRSNASDPSHSHSQSHSHSSSSSASRTSEDTDESDLSLYSGYDREGNECTEFCIELFTCFGVVDCYPKSGAGCLTTTATFVGNLVFGCCKC</sequence>
<dbReference type="KEGG" id="lel:PVL30_004269"/>